<sequence length="81" mass="9104">MVNSTTNTSTDINMNGMKLEEVTSCKYVGTTLSKYGTSTAEVQIIIAMATSAMTRRKIQAFEHKCLRRLLRITCTEHKTNE</sequence>
<reference evidence="1" key="2">
    <citation type="submission" date="2020-11" db="EMBL/GenBank/DDBJ databases">
        <authorList>
            <person name="McCartney M.A."/>
            <person name="Auch B."/>
            <person name="Kono T."/>
            <person name="Mallez S."/>
            <person name="Becker A."/>
            <person name="Gohl D.M."/>
            <person name="Silverstein K.A.T."/>
            <person name="Koren S."/>
            <person name="Bechman K.B."/>
            <person name="Herman A."/>
            <person name="Abrahante J.E."/>
            <person name="Garbe J."/>
        </authorList>
    </citation>
    <scope>NUCLEOTIDE SEQUENCE</scope>
    <source>
        <strain evidence="1">Duluth1</strain>
        <tissue evidence="1">Whole animal</tissue>
    </source>
</reference>
<comment type="caution">
    <text evidence="1">The sequence shown here is derived from an EMBL/GenBank/DDBJ whole genome shotgun (WGS) entry which is preliminary data.</text>
</comment>
<evidence type="ECO:0000313" key="1">
    <source>
        <dbReference type="EMBL" id="KAH3820848.1"/>
    </source>
</evidence>
<reference evidence="1" key="1">
    <citation type="journal article" date="2019" name="bioRxiv">
        <title>The Genome of the Zebra Mussel, Dreissena polymorpha: A Resource for Invasive Species Research.</title>
        <authorList>
            <person name="McCartney M.A."/>
            <person name="Auch B."/>
            <person name="Kono T."/>
            <person name="Mallez S."/>
            <person name="Zhang Y."/>
            <person name="Obille A."/>
            <person name="Becker A."/>
            <person name="Abrahante J.E."/>
            <person name="Garbe J."/>
            <person name="Badalamenti J.P."/>
            <person name="Herman A."/>
            <person name="Mangelson H."/>
            <person name="Liachko I."/>
            <person name="Sullivan S."/>
            <person name="Sone E.D."/>
            <person name="Koren S."/>
            <person name="Silverstein K.A.T."/>
            <person name="Beckman K.B."/>
            <person name="Gohl D.M."/>
        </authorList>
    </citation>
    <scope>NUCLEOTIDE SEQUENCE</scope>
    <source>
        <strain evidence="1">Duluth1</strain>
        <tissue evidence="1">Whole animal</tissue>
    </source>
</reference>
<evidence type="ECO:0000313" key="2">
    <source>
        <dbReference type="Proteomes" id="UP000828390"/>
    </source>
</evidence>
<dbReference type="Proteomes" id="UP000828390">
    <property type="component" value="Unassembled WGS sequence"/>
</dbReference>
<accession>A0A9D4JUC2</accession>
<keyword evidence="2" id="KW-1185">Reference proteome</keyword>
<protein>
    <submittedName>
        <fullName evidence="1">Uncharacterized protein</fullName>
    </submittedName>
</protein>
<dbReference type="EMBL" id="JAIWYP010000005">
    <property type="protein sequence ID" value="KAH3820848.1"/>
    <property type="molecule type" value="Genomic_DNA"/>
</dbReference>
<gene>
    <name evidence="1" type="ORF">DPMN_122597</name>
</gene>
<dbReference type="AlphaFoldDB" id="A0A9D4JUC2"/>
<proteinExistence type="predicted"/>
<name>A0A9D4JUC2_DREPO</name>
<organism evidence="1 2">
    <name type="scientific">Dreissena polymorpha</name>
    <name type="common">Zebra mussel</name>
    <name type="synonym">Mytilus polymorpha</name>
    <dbReference type="NCBI Taxonomy" id="45954"/>
    <lineage>
        <taxon>Eukaryota</taxon>
        <taxon>Metazoa</taxon>
        <taxon>Spiralia</taxon>
        <taxon>Lophotrochozoa</taxon>
        <taxon>Mollusca</taxon>
        <taxon>Bivalvia</taxon>
        <taxon>Autobranchia</taxon>
        <taxon>Heteroconchia</taxon>
        <taxon>Euheterodonta</taxon>
        <taxon>Imparidentia</taxon>
        <taxon>Neoheterodontei</taxon>
        <taxon>Myida</taxon>
        <taxon>Dreissenoidea</taxon>
        <taxon>Dreissenidae</taxon>
        <taxon>Dreissena</taxon>
    </lineage>
</organism>